<evidence type="ECO:0000256" key="3">
    <source>
        <dbReference type="ARBA" id="ARBA00022448"/>
    </source>
</evidence>
<dbReference type="InterPro" id="IPR002523">
    <property type="entry name" value="MgTranspt_CorA/ZnTranspt_ZntB"/>
</dbReference>
<keyword evidence="8 11" id="KW-1133">Transmembrane helix</keyword>
<name>A0A7Y0DYW9_9PROT</name>
<dbReference type="PANTHER" id="PTHR46494:SF3">
    <property type="entry name" value="ZINC TRANSPORT PROTEIN ZNTB"/>
    <property type="match status" value="1"/>
</dbReference>
<keyword evidence="5" id="KW-0997">Cell inner membrane</keyword>
<keyword evidence="6 11" id="KW-0812">Transmembrane</keyword>
<keyword evidence="9" id="KW-0406">Ion transport</keyword>
<keyword evidence="7" id="KW-0862">Zinc</keyword>
<dbReference type="EMBL" id="JABBNT010000002">
    <property type="protein sequence ID" value="NMM44142.1"/>
    <property type="molecule type" value="Genomic_DNA"/>
</dbReference>
<protein>
    <submittedName>
        <fullName evidence="12">Zinc transporter ZntB</fullName>
    </submittedName>
</protein>
<keyword evidence="13" id="KW-1185">Reference proteome</keyword>
<dbReference type="SUPFAM" id="SSF143865">
    <property type="entry name" value="CorA soluble domain-like"/>
    <property type="match status" value="1"/>
</dbReference>
<sequence>MRGDWQDTLDVFFESGFGTFMEEPAFICCYRLDGNGGATQLSAEDARAAWAAGDANLWIHLNRSMEESATWIRSGAGLDPLVAEAMLAPETRPRFDEVPGGIQINLRGVNLNEGAMPEDMVSIRGFSDGRRLVTARLPRLRAVDDIRTALENGRGAKNAVAVLTAVADRLTYRIGDLVMQLDDQVDILEDSPSPDEGELANLRRRVLELRRYMMPQREALARAASGFDTVIDKRAQAQFTEIRERTARVLEDLDVLRDQTQFIREEIADARNTRMNRAMYTLSIVTGIFLPLGFLTGLLGINVGGMPGMESPYAFWIVCILILAVAGGVWGLFKKYKWL</sequence>
<dbReference type="PANTHER" id="PTHR46494">
    <property type="entry name" value="CORA FAMILY METAL ION TRANSPORTER (EUROFUNG)"/>
    <property type="match status" value="1"/>
</dbReference>
<feature type="transmembrane region" description="Helical" evidence="11">
    <location>
        <begin position="280"/>
        <end position="301"/>
    </location>
</feature>
<evidence type="ECO:0000313" key="12">
    <source>
        <dbReference type="EMBL" id="NMM44142.1"/>
    </source>
</evidence>
<comment type="similarity">
    <text evidence="2">Belongs to the CorA metal ion transporter (MIT) (TC 1.A.35) family.</text>
</comment>
<dbReference type="Pfam" id="PF01544">
    <property type="entry name" value="CorA"/>
    <property type="match status" value="1"/>
</dbReference>
<dbReference type="SUPFAM" id="SSF144083">
    <property type="entry name" value="Magnesium transport protein CorA, transmembrane region"/>
    <property type="match status" value="1"/>
</dbReference>
<keyword evidence="4" id="KW-1003">Cell membrane</keyword>
<dbReference type="GO" id="GO:0005886">
    <property type="term" value="C:plasma membrane"/>
    <property type="evidence" value="ECO:0007669"/>
    <property type="project" value="UniProtKB-SubCell"/>
</dbReference>
<keyword evidence="3" id="KW-0813">Transport</keyword>
<dbReference type="GO" id="GO:0015087">
    <property type="term" value="F:cobalt ion transmembrane transporter activity"/>
    <property type="evidence" value="ECO:0007669"/>
    <property type="project" value="TreeGrafter"/>
</dbReference>
<dbReference type="InterPro" id="IPR045863">
    <property type="entry name" value="CorA_TM1_TM2"/>
</dbReference>
<reference evidence="12 13" key="1">
    <citation type="submission" date="2020-04" db="EMBL/GenBank/DDBJ databases">
        <title>Rhodospirillaceae bacterium KN72 isolated from deep sea.</title>
        <authorList>
            <person name="Zhang D.-C."/>
        </authorList>
    </citation>
    <scope>NUCLEOTIDE SEQUENCE [LARGE SCALE GENOMIC DNA]</scope>
    <source>
        <strain evidence="12 13">KN72</strain>
    </source>
</reference>
<evidence type="ECO:0000256" key="7">
    <source>
        <dbReference type="ARBA" id="ARBA00022833"/>
    </source>
</evidence>
<evidence type="ECO:0000256" key="11">
    <source>
        <dbReference type="SAM" id="Phobius"/>
    </source>
</evidence>
<dbReference type="InterPro" id="IPR045861">
    <property type="entry name" value="CorA_cytoplasmic_dom"/>
</dbReference>
<dbReference type="GO" id="GO:0000287">
    <property type="term" value="F:magnesium ion binding"/>
    <property type="evidence" value="ECO:0007669"/>
    <property type="project" value="TreeGrafter"/>
</dbReference>
<evidence type="ECO:0000256" key="4">
    <source>
        <dbReference type="ARBA" id="ARBA00022475"/>
    </source>
</evidence>
<feature type="transmembrane region" description="Helical" evidence="11">
    <location>
        <begin position="313"/>
        <end position="333"/>
    </location>
</feature>
<dbReference type="AlphaFoldDB" id="A0A7Y0DYW9"/>
<dbReference type="CDD" id="cd12833">
    <property type="entry name" value="ZntB-like_1"/>
    <property type="match status" value="1"/>
</dbReference>
<proteinExistence type="inferred from homology"/>
<organism evidence="12 13">
    <name type="scientific">Pacificispira spongiicola</name>
    <dbReference type="NCBI Taxonomy" id="2729598"/>
    <lineage>
        <taxon>Bacteria</taxon>
        <taxon>Pseudomonadati</taxon>
        <taxon>Pseudomonadota</taxon>
        <taxon>Alphaproteobacteria</taxon>
        <taxon>Rhodospirillales</taxon>
        <taxon>Rhodospirillaceae</taxon>
        <taxon>Pacificispira</taxon>
    </lineage>
</organism>
<comment type="subcellular location">
    <subcellularLocation>
        <location evidence="1">Cell membrane</location>
        <topology evidence="1">Multi-pass membrane protein</topology>
    </subcellularLocation>
</comment>
<dbReference type="Gene3D" id="1.20.58.340">
    <property type="entry name" value="Magnesium transport protein CorA, transmembrane region"/>
    <property type="match status" value="2"/>
</dbReference>
<gene>
    <name evidence="12" type="ORF">HH303_06620</name>
</gene>
<evidence type="ECO:0000256" key="6">
    <source>
        <dbReference type="ARBA" id="ARBA00022692"/>
    </source>
</evidence>
<evidence type="ECO:0000256" key="9">
    <source>
        <dbReference type="ARBA" id="ARBA00023065"/>
    </source>
</evidence>
<dbReference type="Gene3D" id="3.30.460.20">
    <property type="entry name" value="CorA soluble domain-like"/>
    <property type="match status" value="1"/>
</dbReference>
<evidence type="ECO:0000256" key="8">
    <source>
        <dbReference type="ARBA" id="ARBA00022989"/>
    </source>
</evidence>
<evidence type="ECO:0000256" key="2">
    <source>
        <dbReference type="ARBA" id="ARBA00009765"/>
    </source>
</evidence>
<dbReference type="GO" id="GO:0050897">
    <property type="term" value="F:cobalt ion binding"/>
    <property type="evidence" value="ECO:0007669"/>
    <property type="project" value="TreeGrafter"/>
</dbReference>
<comment type="caution">
    <text evidence="12">The sequence shown here is derived from an EMBL/GenBank/DDBJ whole genome shotgun (WGS) entry which is preliminary data.</text>
</comment>
<evidence type="ECO:0000256" key="10">
    <source>
        <dbReference type="ARBA" id="ARBA00023136"/>
    </source>
</evidence>
<dbReference type="Proteomes" id="UP000539372">
    <property type="component" value="Unassembled WGS sequence"/>
</dbReference>
<dbReference type="GO" id="GO:0015095">
    <property type="term" value="F:magnesium ion transmembrane transporter activity"/>
    <property type="evidence" value="ECO:0007669"/>
    <property type="project" value="TreeGrafter"/>
</dbReference>
<dbReference type="RefSeq" id="WP_169624446.1">
    <property type="nucleotide sequence ID" value="NZ_JABBNT010000002.1"/>
</dbReference>
<keyword evidence="10 11" id="KW-0472">Membrane</keyword>
<evidence type="ECO:0000256" key="5">
    <source>
        <dbReference type="ARBA" id="ARBA00022519"/>
    </source>
</evidence>
<evidence type="ECO:0000313" key="13">
    <source>
        <dbReference type="Proteomes" id="UP000539372"/>
    </source>
</evidence>
<accession>A0A7Y0DYW9</accession>
<evidence type="ECO:0000256" key="1">
    <source>
        <dbReference type="ARBA" id="ARBA00004651"/>
    </source>
</evidence>